<dbReference type="Proteomes" id="UP000254866">
    <property type="component" value="Unassembled WGS sequence"/>
</dbReference>
<dbReference type="GeneID" id="43600377"/>
<dbReference type="AlphaFoldDB" id="A0A370TGU5"/>
<evidence type="ECO:0000313" key="2">
    <source>
        <dbReference type="EMBL" id="RDL34400.1"/>
    </source>
</evidence>
<organism evidence="2 3">
    <name type="scientific">Venustampulla echinocandica</name>
    <dbReference type="NCBI Taxonomy" id="2656787"/>
    <lineage>
        <taxon>Eukaryota</taxon>
        <taxon>Fungi</taxon>
        <taxon>Dikarya</taxon>
        <taxon>Ascomycota</taxon>
        <taxon>Pezizomycotina</taxon>
        <taxon>Leotiomycetes</taxon>
        <taxon>Helotiales</taxon>
        <taxon>Pleuroascaceae</taxon>
        <taxon>Venustampulla</taxon>
    </lineage>
</organism>
<dbReference type="EMBL" id="NPIC01000007">
    <property type="protein sequence ID" value="RDL34400.1"/>
    <property type="molecule type" value="Genomic_DNA"/>
</dbReference>
<dbReference type="Gene3D" id="3.20.20.80">
    <property type="entry name" value="Glycosidases"/>
    <property type="match status" value="1"/>
</dbReference>
<sequence length="587" mass="64662">MANIHAFHRVITAFLIINTVNAFNALLDVPTWCGKPYMDTTQSLDPGGQFQFPTPQKGPLLSVTIQPRYSIFLESDGSGDFIVDAVISHLFGQPFSNVAGGNSSSDGETTQSATLDFEIHNGEDGALLVSSSVHVNSARNLFNFSLSSFSPRFEPYPISIKGTVSSGQQNYTGTTQIYVLPSRSYGSAVKIDNVYGGLYVQNAFNKWKGWYAIFPNGYYADGGYVTPSNISFTNLDTYAAQGFNSINIVPDGGRPDQSYPTAELATYWDHMDDINLFNIYDMRFTFQNATRVEEEVARWKNRTTLLMWYTANEPDGWSYPLNSTSIAYTQLRTLDPYHPVSLVLNCQNYYYASYASGADIIFQDAYPVAINATYSIKWNTPCNTTYGDCGCDNCVGELTDVSSRLDDFQKYQENIPSSSGGHGGKKPTWSVLQAFGEQDYWKAIPTAKEVENMMMLSVNHGAKGISYWEYPSTNEVNVGSGALGKVFQEELAIGFLLGADPIKGLNVEGGGQEMADASAWVVGERVLVGVANGKHEDSETTVSVSMPRDMNVSSVKVLYGEMGWRVDDGKLVKRGMRRLEVSVLVLT</sequence>
<keyword evidence="1" id="KW-0732">Signal</keyword>
<dbReference type="SUPFAM" id="SSF51445">
    <property type="entry name" value="(Trans)glycosidases"/>
    <property type="match status" value="1"/>
</dbReference>
<protein>
    <submittedName>
        <fullName evidence="2">Uncharacterized protein</fullName>
    </submittedName>
</protein>
<gene>
    <name evidence="2" type="ORF">BP5553_07528</name>
</gene>
<feature type="chain" id="PRO_5017083954" evidence="1">
    <location>
        <begin position="23"/>
        <end position="587"/>
    </location>
</feature>
<accession>A0A370TGU5</accession>
<feature type="signal peptide" evidence="1">
    <location>
        <begin position="1"/>
        <end position="22"/>
    </location>
</feature>
<dbReference type="RefSeq" id="XP_031867382.1">
    <property type="nucleotide sequence ID" value="XM_032016151.1"/>
</dbReference>
<dbReference type="OrthoDB" id="2338662at2759"/>
<comment type="caution">
    <text evidence="2">The sequence shown here is derived from an EMBL/GenBank/DDBJ whole genome shotgun (WGS) entry which is preliminary data.</text>
</comment>
<evidence type="ECO:0000313" key="3">
    <source>
        <dbReference type="Proteomes" id="UP000254866"/>
    </source>
</evidence>
<proteinExistence type="predicted"/>
<dbReference type="STRING" id="2656787.A0A370TGU5"/>
<dbReference type="InterPro" id="IPR017853">
    <property type="entry name" value="GH"/>
</dbReference>
<keyword evidence="3" id="KW-1185">Reference proteome</keyword>
<evidence type="ECO:0000256" key="1">
    <source>
        <dbReference type="SAM" id="SignalP"/>
    </source>
</evidence>
<reference evidence="2 3" key="1">
    <citation type="journal article" date="2018" name="IMA Fungus">
        <title>IMA Genome-F 9: Draft genome sequence of Annulohypoxylon stygium, Aspergillus mulundensis, Berkeleyomyces basicola (syn. Thielaviopsis basicola), Ceratocystis smalleyi, two Cercospora beticola strains, Coleophoma cylindrospora, Fusarium fracticaudum, Phialophora cf. hyalina, and Morchella septimelata.</title>
        <authorList>
            <person name="Wingfield B.D."/>
            <person name="Bills G.F."/>
            <person name="Dong Y."/>
            <person name="Huang W."/>
            <person name="Nel W.J."/>
            <person name="Swalarsk-Parry B.S."/>
            <person name="Vaghefi N."/>
            <person name="Wilken P.M."/>
            <person name="An Z."/>
            <person name="de Beer Z.W."/>
            <person name="De Vos L."/>
            <person name="Chen L."/>
            <person name="Duong T.A."/>
            <person name="Gao Y."/>
            <person name="Hammerbacher A."/>
            <person name="Kikkert J.R."/>
            <person name="Li Y."/>
            <person name="Li H."/>
            <person name="Li K."/>
            <person name="Li Q."/>
            <person name="Liu X."/>
            <person name="Ma X."/>
            <person name="Naidoo K."/>
            <person name="Pethybridge S.J."/>
            <person name="Sun J."/>
            <person name="Steenkamp E.T."/>
            <person name="van der Nest M.A."/>
            <person name="van Wyk S."/>
            <person name="Wingfield M.J."/>
            <person name="Xiong C."/>
            <person name="Yue Q."/>
            <person name="Zhang X."/>
        </authorList>
    </citation>
    <scope>NUCLEOTIDE SEQUENCE [LARGE SCALE GENOMIC DNA]</scope>
    <source>
        <strain evidence="2 3">BP 5553</strain>
    </source>
</reference>
<name>A0A370TGU5_9HELO</name>